<evidence type="ECO:0000313" key="2">
    <source>
        <dbReference type="EMBL" id="KEA55481.1"/>
    </source>
</evidence>
<dbReference type="InterPro" id="IPR029032">
    <property type="entry name" value="AhpD-like"/>
</dbReference>
<dbReference type="NCBIfam" id="TIGR00778">
    <property type="entry name" value="ahpD_dom"/>
    <property type="match status" value="1"/>
</dbReference>
<evidence type="ECO:0000259" key="1">
    <source>
        <dbReference type="Pfam" id="PF02627"/>
    </source>
</evidence>
<proteinExistence type="predicted"/>
<dbReference type="InterPro" id="IPR004675">
    <property type="entry name" value="AhpD_core"/>
</dbReference>
<keyword evidence="2" id="KW-0575">Peroxidase</keyword>
<dbReference type="EMBL" id="JJOA01000056">
    <property type="protein sequence ID" value="KEA55481.1"/>
    <property type="molecule type" value="Genomic_DNA"/>
</dbReference>
<dbReference type="GO" id="GO:0051920">
    <property type="term" value="F:peroxiredoxin activity"/>
    <property type="evidence" value="ECO:0007669"/>
    <property type="project" value="InterPro"/>
</dbReference>
<dbReference type="Pfam" id="PF02627">
    <property type="entry name" value="CMD"/>
    <property type="match status" value="1"/>
</dbReference>
<dbReference type="AlphaFoldDB" id="A0A071MG55"/>
<dbReference type="OrthoDB" id="9801997at2"/>
<sequence>MQPRLNFYTASPNAIKVMRNAEDFIAKSSIEKPLAELVRLRASQINGCAFCVDMHTTDARKGGETDRRLATVVVWRETPFFTERERAALEWTEALTLVAGNHVPDAVWEAVKPHFTDEELFDLSMLIATINTWNRFAIAFRKMPE</sequence>
<gene>
    <name evidence="2" type="ORF">DT99_33260</name>
</gene>
<dbReference type="PANTHER" id="PTHR34846">
    <property type="entry name" value="4-CARBOXYMUCONOLACTONE DECARBOXYLASE FAMILY PROTEIN (AFU_ORTHOLOGUE AFUA_6G11590)"/>
    <property type="match status" value="1"/>
</dbReference>
<accession>A0A071MG55</accession>
<comment type="caution">
    <text evidence="2">The sequence shown here is derived from an EMBL/GenBank/DDBJ whole genome shotgun (WGS) entry which is preliminary data.</text>
</comment>
<dbReference type="PANTHER" id="PTHR34846:SF10">
    <property type="entry name" value="CYTOPLASMIC PROTEIN"/>
    <property type="match status" value="1"/>
</dbReference>
<name>A0A071MG55_9BURK</name>
<feature type="domain" description="Carboxymuconolactone decarboxylase-like" evidence="1">
    <location>
        <begin position="21"/>
        <end position="94"/>
    </location>
</feature>
<reference evidence="2" key="1">
    <citation type="submission" date="2014-04" db="EMBL/GenBank/DDBJ databases">
        <title>In planta biocontrol of soil-borne Fusarium wilt of banana through a plant endophytic bacterium, Burkholderia cenocepacia 869T2.</title>
        <authorList>
            <person name="Ho Y.-N."/>
            <person name="Chiang H.-M."/>
            <person name="Chao C.-P."/>
            <person name="Su C.-C."/>
            <person name="Hsu H.-F."/>
            <person name="Guo C.-T."/>
            <person name="Hsieh J.-L."/>
            <person name="Huang C.-C."/>
        </authorList>
    </citation>
    <scope>NUCLEOTIDE SEQUENCE [LARGE SCALE GENOMIC DNA]</scope>
    <source>
        <strain evidence="2">869T2</strain>
    </source>
</reference>
<protein>
    <submittedName>
        <fullName evidence="2">Alkylhydroperoxidase</fullName>
    </submittedName>
</protein>
<dbReference type="SUPFAM" id="SSF69118">
    <property type="entry name" value="AhpD-like"/>
    <property type="match status" value="1"/>
</dbReference>
<dbReference type="Gene3D" id="1.20.1290.10">
    <property type="entry name" value="AhpD-like"/>
    <property type="match status" value="1"/>
</dbReference>
<keyword evidence="2" id="KW-0560">Oxidoreductase</keyword>
<dbReference type="InterPro" id="IPR003779">
    <property type="entry name" value="CMD-like"/>
</dbReference>
<organism evidence="2">
    <name type="scientific">Burkholderia cenocepacia</name>
    <dbReference type="NCBI Taxonomy" id="95486"/>
    <lineage>
        <taxon>Bacteria</taxon>
        <taxon>Pseudomonadati</taxon>
        <taxon>Pseudomonadota</taxon>
        <taxon>Betaproteobacteria</taxon>
        <taxon>Burkholderiales</taxon>
        <taxon>Burkholderiaceae</taxon>
        <taxon>Burkholderia</taxon>
        <taxon>Burkholderia cepacia complex</taxon>
    </lineage>
</organism>